<name>A0A9Q5CII5_CLOBE</name>
<feature type="transmembrane region" description="Helical" evidence="1">
    <location>
        <begin position="116"/>
        <end position="135"/>
    </location>
</feature>
<dbReference type="Proteomes" id="UP000821656">
    <property type="component" value="Unassembled WGS sequence"/>
</dbReference>
<dbReference type="AlphaFoldDB" id="A0A9Q5CII5"/>
<reference evidence="2" key="1">
    <citation type="submission" date="2020-05" db="EMBL/GenBank/DDBJ databases">
        <title>Genomic insights into acetone-butanol-ethanol (ABE) fermentation by sequencing solventogenic clostridia strains.</title>
        <authorList>
            <person name="Brown S."/>
        </authorList>
    </citation>
    <scope>NUCLEOTIDE SEQUENCE</scope>
    <source>
        <strain evidence="2">DJ126</strain>
    </source>
</reference>
<feature type="transmembrane region" description="Helical" evidence="1">
    <location>
        <begin position="21"/>
        <end position="41"/>
    </location>
</feature>
<feature type="transmembrane region" description="Helical" evidence="1">
    <location>
        <begin position="86"/>
        <end position="104"/>
    </location>
</feature>
<feature type="transmembrane region" description="Helical" evidence="1">
    <location>
        <begin position="142"/>
        <end position="158"/>
    </location>
</feature>
<dbReference type="RefSeq" id="WP_173713592.1">
    <property type="nucleotide sequence ID" value="NZ_JABSXK010000001.1"/>
</dbReference>
<feature type="transmembrane region" description="Helical" evidence="1">
    <location>
        <begin position="274"/>
        <end position="292"/>
    </location>
</feature>
<evidence type="ECO:0000256" key="1">
    <source>
        <dbReference type="SAM" id="Phobius"/>
    </source>
</evidence>
<evidence type="ECO:0000313" key="3">
    <source>
        <dbReference type="Proteomes" id="UP000821656"/>
    </source>
</evidence>
<sequence>MKIIFKDIDISSKYEKIIMSMLYLVVTLITYGMFLRMHYSVDSYSIIYDSSGTQFLMQGRILAYVINILFNNIGINLTLHQQIFSLYLIICIAISSTILFFIIWDQVKNKSFVNWSIVNFSVIISFSNVFFLEWFLYPESTFFFGTSLLCTVIAIHSISKGQRIINIIVSFLNLMFAMAMYQANLGIFIIYSLTICLIRNKDRLDKAFIKKSIIILSIGFFNSIFNILLLKATIILGIANKGDRMPSITVDVIKNNMLGILKAQKQIWSNGDGFLPKCSLIFFTLIILVVLFKTILKKENYKSNICYIVLILFINYSIIFAPHLFTSTLWLAPRTIVGFFIFLVSIILLVLLYNENNRRILRVLFLLTSSFIILNIVQIQNIGVNHIASNKIDRQYALMINNEIEKYEMQNNTKITNIATSLDMQPTYFYKGIEYAIYDTNIRAFITSWADVNIINYYSGGIIIR</sequence>
<feature type="transmembrane region" description="Helical" evidence="1">
    <location>
        <begin position="164"/>
        <end position="193"/>
    </location>
</feature>
<feature type="transmembrane region" description="Helical" evidence="1">
    <location>
        <begin position="304"/>
        <end position="325"/>
    </location>
</feature>
<feature type="transmembrane region" description="Helical" evidence="1">
    <location>
        <begin position="331"/>
        <end position="353"/>
    </location>
</feature>
<feature type="transmembrane region" description="Helical" evidence="1">
    <location>
        <begin position="213"/>
        <end position="239"/>
    </location>
</feature>
<dbReference type="EMBL" id="JABSXK010000001">
    <property type="protein sequence ID" value="NRV09366.1"/>
    <property type="molecule type" value="Genomic_DNA"/>
</dbReference>
<dbReference type="Pfam" id="PF14264">
    <property type="entry name" value="Glucos_trans_II"/>
    <property type="match status" value="1"/>
</dbReference>
<feature type="transmembrane region" description="Helical" evidence="1">
    <location>
        <begin position="360"/>
        <end position="377"/>
    </location>
</feature>
<comment type="caution">
    <text evidence="2">The sequence shown here is derived from an EMBL/GenBank/DDBJ whole genome shotgun (WGS) entry which is preliminary data.</text>
</comment>
<keyword evidence="1" id="KW-0472">Membrane</keyword>
<keyword evidence="1" id="KW-1133">Transmembrane helix</keyword>
<feature type="transmembrane region" description="Helical" evidence="1">
    <location>
        <begin position="61"/>
        <end position="79"/>
    </location>
</feature>
<organism evidence="2 3">
    <name type="scientific">Clostridium beijerinckii</name>
    <name type="common">Clostridium MP</name>
    <dbReference type="NCBI Taxonomy" id="1520"/>
    <lineage>
        <taxon>Bacteria</taxon>
        <taxon>Bacillati</taxon>
        <taxon>Bacillota</taxon>
        <taxon>Clostridia</taxon>
        <taxon>Eubacteriales</taxon>
        <taxon>Clostridiaceae</taxon>
        <taxon>Clostridium</taxon>
    </lineage>
</organism>
<protein>
    <recommendedName>
        <fullName evidence="4">Glucosyl transferase GtrII</fullName>
    </recommendedName>
</protein>
<dbReference type="InterPro" id="IPR025686">
    <property type="entry name" value="Glucos_trans_II"/>
</dbReference>
<evidence type="ECO:0000313" key="2">
    <source>
        <dbReference type="EMBL" id="NRV09366.1"/>
    </source>
</evidence>
<keyword evidence="1" id="KW-0812">Transmembrane</keyword>
<gene>
    <name evidence="2" type="ORF">DFH45_002329</name>
</gene>
<accession>A0A9Q5CII5</accession>
<evidence type="ECO:0008006" key="4">
    <source>
        <dbReference type="Google" id="ProtNLM"/>
    </source>
</evidence>
<proteinExistence type="predicted"/>